<name>A0A418NJ09_9SPHN</name>
<dbReference type="Proteomes" id="UP000285092">
    <property type="component" value="Unassembled WGS sequence"/>
</dbReference>
<evidence type="ECO:0000313" key="1">
    <source>
        <dbReference type="EMBL" id="RIV79337.1"/>
    </source>
</evidence>
<dbReference type="RefSeq" id="WP_119512169.1">
    <property type="nucleotide sequence ID" value="NZ_QXFK01000014.1"/>
</dbReference>
<dbReference type="EMBL" id="QXFK01000014">
    <property type="protein sequence ID" value="RIV79337.1"/>
    <property type="molecule type" value="Genomic_DNA"/>
</dbReference>
<dbReference type="OrthoDB" id="7432392at2"/>
<proteinExistence type="predicted"/>
<keyword evidence="2" id="KW-1185">Reference proteome</keyword>
<comment type="caution">
    <text evidence="1">The sequence shown here is derived from an EMBL/GenBank/DDBJ whole genome shotgun (WGS) entry which is preliminary data.</text>
</comment>
<organism evidence="1 2">
    <name type="scientific">Pelagerythrobacter aerophilus</name>
    <dbReference type="NCBI Taxonomy" id="2306995"/>
    <lineage>
        <taxon>Bacteria</taxon>
        <taxon>Pseudomonadati</taxon>
        <taxon>Pseudomonadota</taxon>
        <taxon>Alphaproteobacteria</taxon>
        <taxon>Sphingomonadales</taxon>
        <taxon>Erythrobacteraceae</taxon>
        <taxon>Pelagerythrobacter</taxon>
    </lineage>
</organism>
<gene>
    <name evidence="1" type="ORF">D2V04_04905</name>
</gene>
<sequence length="217" mass="23393">MCRSTSGTALTEFALAAPLVMTAGLWGVESAHRAVVQMRISQISVLIADNASRVGENSLLGETKLYETDINDVLYGAHVQAGNFDLYKHGRVILSSLEVVPGTQDQQYIHWQRCKGELVHTSSYGHAGDGLMSGIPGMGPPGEEIIAFEGEAVMFVEVVYDYQPLISRAFTHADKISATAAFNVRDNRDLSQVYQHDAGDPDATADCNVYDGVATLG</sequence>
<reference evidence="1 2" key="1">
    <citation type="submission" date="2018-08" db="EMBL/GenBank/DDBJ databases">
        <title>Altererythrobacter sp.Ery1 and Ery12, the genome sequencing of novel strains in genus Alterythrobacter.</title>
        <authorList>
            <person name="Cheng H."/>
            <person name="Wu Y.-H."/>
            <person name="Fang C."/>
            <person name="Xu X.-W."/>
        </authorList>
    </citation>
    <scope>NUCLEOTIDE SEQUENCE [LARGE SCALE GENOMIC DNA]</scope>
    <source>
        <strain evidence="1 2">Ery1</strain>
    </source>
</reference>
<evidence type="ECO:0000313" key="2">
    <source>
        <dbReference type="Proteomes" id="UP000285092"/>
    </source>
</evidence>
<protein>
    <submittedName>
        <fullName evidence="1">Pilus assembly protein</fullName>
    </submittedName>
</protein>
<accession>A0A418NJ09</accession>
<dbReference type="AlphaFoldDB" id="A0A418NJ09"/>